<evidence type="ECO:0000256" key="2">
    <source>
        <dbReference type="SAM" id="MobiDB-lite"/>
    </source>
</evidence>
<dbReference type="EMBL" id="HBEC01009424">
    <property type="protein sequence ID" value="CAD8284289.1"/>
    <property type="molecule type" value="Transcribed_RNA"/>
</dbReference>
<feature type="compositionally biased region" description="Low complexity" evidence="2">
    <location>
        <begin position="226"/>
        <end position="251"/>
    </location>
</feature>
<feature type="region of interest" description="Disordered" evidence="2">
    <location>
        <begin position="336"/>
        <end position="369"/>
    </location>
</feature>
<feature type="compositionally biased region" description="Low complexity" evidence="2">
    <location>
        <begin position="354"/>
        <end position="369"/>
    </location>
</feature>
<name>A0A7R9V427_9CHLO</name>
<reference evidence="3" key="1">
    <citation type="submission" date="2021-01" db="EMBL/GenBank/DDBJ databases">
        <authorList>
            <person name="Corre E."/>
            <person name="Pelletier E."/>
            <person name="Niang G."/>
            <person name="Scheremetjew M."/>
            <person name="Finn R."/>
            <person name="Kale V."/>
            <person name="Holt S."/>
            <person name="Cochrane G."/>
            <person name="Meng A."/>
            <person name="Brown T."/>
            <person name="Cohen L."/>
        </authorList>
    </citation>
    <scope>NUCLEOTIDE SEQUENCE</scope>
    <source>
        <strain evidence="3">CCMP219</strain>
    </source>
</reference>
<feature type="coiled-coil region" evidence="1">
    <location>
        <begin position="108"/>
        <end position="213"/>
    </location>
</feature>
<proteinExistence type="predicted"/>
<organism evidence="3">
    <name type="scientific">Chlamydomonas euryale</name>
    <dbReference type="NCBI Taxonomy" id="1486919"/>
    <lineage>
        <taxon>Eukaryota</taxon>
        <taxon>Viridiplantae</taxon>
        <taxon>Chlorophyta</taxon>
        <taxon>core chlorophytes</taxon>
        <taxon>Chlorophyceae</taxon>
        <taxon>CS clade</taxon>
        <taxon>Chlamydomonadales</taxon>
        <taxon>Chlamydomonadaceae</taxon>
        <taxon>Chlamydomonas</taxon>
    </lineage>
</organism>
<evidence type="ECO:0000256" key="1">
    <source>
        <dbReference type="SAM" id="Coils"/>
    </source>
</evidence>
<dbReference type="AlphaFoldDB" id="A0A7R9V427"/>
<dbReference type="PANTHER" id="PTHR23159:SF31">
    <property type="entry name" value="CENTROSOME-ASSOCIATED PROTEIN CEP250 ISOFORM X1"/>
    <property type="match status" value="1"/>
</dbReference>
<keyword evidence="1" id="KW-0175">Coiled coil</keyword>
<gene>
    <name evidence="3" type="ORF">CEUR00632_LOCUS4324</name>
</gene>
<dbReference type="PANTHER" id="PTHR23159">
    <property type="entry name" value="CENTROSOMAL PROTEIN 2"/>
    <property type="match status" value="1"/>
</dbReference>
<evidence type="ECO:0000313" key="3">
    <source>
        <dbReference type="EMBL" id="CAD8284289.1"/>
    </source>
</evidence>
<protein>
    <submittedName>
        <fullName evidence="3">Uncharacterized protein</fullName>
    </submittedName>
</protein>
<feature type="region of interest" description="Disordered" evidence="2">
    <location>
        <begin position="226"/>
        <end position="255"/>
    </location>
</feature>
<accession>A0A7R9V427</accession>
<sequence>MSIAGAIAAMQAAMHPRHGLENAKQQREDFRQHLLKDSEEAAHKVLVEAKRELTSVLEEVVQQGHDFWSNQVHRVEEHWRERVVALETERATLSAKIEESVAMYEQVLGSLNKQLAEAHSRAEAAQRKQESAVAGLQTQLDHSEATLEESSKTYKELLKDLNKQLQAAQRALQDSQQEKAELSEALATQQGAMEALTRQLSVTREQLSASEARDKKLTALSRHLLARQQQASQQQASPHAAGAADVAPGTHTAGGGAAALAAPAALSSDRHAPLQTGSLLAAEPGEVPGLPAVRPALAAAADAGSRGDNCTLSEPQSSPTKQLAELLLGDAAPAARGTEIDFGPGSDGEGGRSAAAGGPAENAAPCAVSGGSAAAPAAAVVAAVGSSFEPLATAAAIPAATTGSRDEHAEAESD</sequence>